<comment type="cofactor">
    <cofactor evidence="1">
        <name>FAD</name>
        <dbReference type="ChEBI" id="CHEBI:57692"/>
    </cofactor>
</comment>
<feature type="domain" description="FAD/NAD(P)-binding" evidence="5">
    <location>
        <begin position="4"/>
        <end position="280"/>
    </location>
</feature>
<dbReference type="PRINTS" id="PR00368">
    <property type="entry name" value="FADPNR"/>
</dbReference>
<dbReference type="InterPro" id="IPR016156">
    <property type="entry name" value="FAD/NAD-linked_Rdtase_dimer_sf"/>
</dbReference>
<dbReference type="SUPFAM" id="SSF51905">
    <property type="entry name" value="FAD/NAD(P)-binding domain"/>
    <property type="match status" value="2"/>
</dbReference>
<dbReference type="EMBL" id="JBHSJF010000006">
    <property type="protein sequence ID" value="MFC5068344.1"/>
    <property type="molecule type" value="Genomic_DNA"/>
</dbReference>
<dbReference type="Proteomes" id="UP001595796">
    <property type="component" value="Unassembled WGS sequence"/>
</dbReference>
<evidence type="ECO:0000259" key="6">
    <source>
        <dbReference type="Pfam" id="PF18267"/>
    </source>
</evidence>
<dbReference type="Pfam" id="PF07992">
    <property type="entry name" value="Pyr_redox_2"/>
    <property type="match status" value="1"/>
</dbReference>
<dbReference type="Gene3D" id="3.30.390.30">
    <property type="match status" value="1"/>
</dbReference>
<dbReference type="PRINTS" id="PR00411">
    <property type="entry name" value="PNDRDTASEI"/>
</dbReference>
<organism evidence="7 8">
    <name type="scientific">Flaviflagellibacter deserti</name>
    <dbReference type="NCBI Taxonomy" id="2267266"/>
    <lineage>
        <taxon>Bacteria</taxon>
        <taxon>Pseudomonadati</taxon>
        <taxon>Pseudomonadota</taxon>
        <taxon>Alphaproteobacteria</taxon>
        <taxon>Hyphomicrobiales</taxon>
        <taxon>Flaviflagellibacter</taxon>
    </lineage>
</organism>
<feature type="domain" description="NADH-rubredoxin oxidoreductase C-terminal" evidence="6">
    <location>
        <begin position="315"/>
        <end position="382"/>
    </location>
</feature>
<reference evidence="8" key="1">
    <citation type="journal article" date="2019" name="Int. J. Syst. Evol. Microbiol.">
        <title>The Global Catalogue of Microorganisms (GCM) 10K type strain sequencing project: providing services to taxonomists for standard genome sequencing and annotation.</title>
        <authorList>
            <consortium name="The Broad Institute Genomics Platform"/>
            <consortium name="The Broad Institute Genome Sequencing Center for Infectious Disease"/>
            <person name="Wu L."/>
            <person name="Ma J."/>
        </authorList>
    </citation>
    <scope>NUCLEOTIDE SEQUENCE [LARGE SCALE GENOMIC DNA]</scope>
    <source>
        <strain evidence="8">CGMCC 1.16444</strain>
    </source>
</reference>
<accession>A0ABV9Z1C7</accession>
<dbReference type="PANTHER" id="PTHR43429:SF3">
    <property type="entry name" value="NITRITE REDUCTASE [NAD(P)H]"/>
    <property type="match status" value="1"/>
</dbReference>
<keyword evidence="3" id="KW-0285">Flavoprotein</keyword>
<protein>
    <submittedName>
        <fullName evidence="7">NAD(P)/FAD-dependent oxidoreductase</fullName>
    </submittedName>
</protein>
<dbReference type="InterPro" id="IPR041575">
    <property type="entry name" value="Rubredoxin_C"/>
</dbReference>
<dbReference type="Gene3D" id="3.50.50.60">
    <property type="entry name" value="FAD/NAD(P)-binding domain"/>
    <property type="match status" value="2"/>
</dbReference>
<evidence type="ECO:0000313" key="8">
    <source>
        <dbReference type="Proteomes" id="UP001595796"/>
    </source>
</evidence>
<sequence length="402" mass="42434">MKDRLVVIGNGMAGIRAVEEMLARAPGRFDITVFGAEPHFAYNRIMLSPVLAGEKSFDDIVSHGADWYAEAGVELRRSAPVSGIDPAAREVMTSAGERISYDKLILATGSHPIMLPLPGAELDGVVSFRDAFDVDRMVVAAGRGGRAVVIGGGLLGLEAANGLLARGMKVTVVHLMPGLMERQLDVEAGRMLRRELEGRGIEVVTGAVTEAILGTDRVTGVKLKLGPEIEADLVVMAVGVRPNADLARSAGLVVDRGVVVDDEMRTSDPHIFAVGECVQHRGSCYGLVAPLYDMAAVLARTLVGAGGSYVPAATATRLKVTGIDLFSAGDFAPAEDREDVVLRDPGRGVYRRLVLKDDRLIGAVLYGDTADGAFFFNLIQSGADTAPIRDTLIFGPALCAAA</sequence>
<comment type="similarity">
    <text evidence="2">Belongs to the FAD-dependent oxidoreductase family.</text>
</comment>
<evidence type="ECO:0000256" key="1">
    <source>
        <dbReference type="ARBA" id="ARBA00001974"/>
    </source>
</evidence>
<comment type="caution">
    <text evidence="7">The sequence shown here is derived from an EMBL/GenBank/DDBJ whole genome shotgun (WGS) entry which is preliminary data.</text>
</comment>
<keyword evidence="8" id="KW-1185">Reference proteome</keyword>
<name>A0ABV9Z1C7_9HYPH</name>
<evidence type="ECO:0000256" key="3">
    <source>
        <dbReference type="ARBA" id="ARBA00022630"/>
    </source>
</evidence>
<evidence type="ECO:0000256" key="4">
    <source>
        <dbReference type="ARBA" id="ARBA00022827"/>
    </source>
</evidence>
<evidence type="ECO:0000259" key="5">
    <source>
        <dbReference type="Pfam" id="PF07992"/>
    </source>
</evidence>
<evidence type="ECO:0000256" key="2">
    <source>
        <dbReference type="ARBA" id="ARBA00006442"/>
    </source>
</evidence>
<proteinExistence type="inferred from homology"/>
<dbReference type="InterPro" id="IPR036188">
    <property type="entry name" value="FAD/NAD-bd_sf"/>
</dbReference>
<evidence type="ECO:0000313" key="7">
    <source>
        <dbReference type="EMBL" id="MFC5068344.1"/>
    </source>
</evidence>
<dbReference type="InterPro" id="IPR050260">
    <property type="entry name" value="FAD-bd_OxRdtase"/>
</dbReference>
<gene>
    <name evidence="7" type="ORF">ACFPFW_10000</name>
</gene>
<dbReference type="RefSeq" id="WP_114955748.1">
    <property type="nucleotide sequence ID" value="NZ_JBHSJF010000006.1"/>
</dbReference>
<dbReference type="InterPro" id="IPR023753">
    <property type="entry name" value="FAD/NAD-binding_dom"/>
</dbReference>
<dbReference type="PANTHER" id="PTHR43429">
    <property type="entry name" value="PYRIDINE NUCLEOTIDE-DISULFIDE OXIDOREDUCTASE DOMAIN-CONTAINING"/>
    <property type="match status" value="1"/>
</dbReference>
<dbReference type="Pfam" id="PF18267">
    <property type="entry name" value="Rubredoxin_C"/>
    <property type="match status" value="1"/>
</dbReference>
<keyword evidence="4" id="KW-0274">FAD</keyword>